<proteinExistence type="predicted"/>
<organism evidence="1 2">
    <name type="scientific">Nothoprocta perdicaria</name>
    <name type="common">Chilean tinamou</name>
    <name type="synonym">Crypturus perdicarius</name>
    <dbReference type="NCBI Taxonomy" id="30464"/>
    <lineage>
        <taxon>Eukaryota</taxon>
        <taxon>Metazoa</taxon>
        <taxon>Chordata</taxon>
        <taxon>Craniata</taxon>
        <taxon>Vertebrata</taxon>
        <taxon>Euteleostomi</taxon>
        <taxon>Archelosauria</taxon>
        <taxon>Archosauria</taxon>
        <taxon>Dinosauria</taxon>
        <taxon>Saurischia</taxon>
        <taxon>Theropoda</taxon>
        <taxon>Coelurosauria</taxon>
        <taxon>Aves</taxon>
        <taxon>Palaeognathae</taxon>
        <taxon>Tinamiformes</taxon>
        <taxon>Tinamidae</taxon>
        <taxon>Nothoprocta</taxon>
    </lineage>
</organism>
<evidence type="ECO:0000313" key="1">
    <source>
        <dbReference type="Ensembl" id="ENSNPEP00000005732.1"/>
    </source>
</evidence>
<dbReference type="Proteomes" id="UP000694420">
    <property type="component" value="Unplaced"/>
</dbReference>
<name>A0A8C6Z1L8_NOTPE</name>
<reference evidence="1" key="1">
    <citation type="submission" date="2025-08" db="UniProtKB">
        <authorList>
            <consortium name="Ensembl"/>
        </authorList>
    </citation>
    <scope>IDENTIFICATION</scope>
</reference>
<accession>A0A8C6Z1L8</accession>
<evidence type="ECO:0000313" key="2">
    <source>
        <dbReference type="Proteomes" id="UP000694420"/>
    </source>
</evidence>
<sequence>TLLWTAGFLHPNLSLIFMEKLSAGGLRFCPLPTLSNPGARCRWHRAALRTWSYLAGRAMGTLSMSFLVHRSPNTPRFPSERQRERGRRCLCFAARAAAICSFARVPYIKCAGERRARRRRARSSAE</sequence>
<reference evidence="1" key="2">
    <citation type="submission" date="2025-09" db="UniProtKB">
        <authorList>
            <consortium name="Ensembl"/>
        </authorList>
    </citation>
    <scope>IDENTIFICATION</scope>
</reference>
<keyword evidence="2" id="KW-1185">Reference proteome</keyword>
<dbReference type="Ensembl" id="ENSNPET00000005876.1">
    <property type="protein sequence ID" value="ENSNPEP00000005732.1"/>
    <property type="gene ID" value="ENSNPEG00000004331.1"/>
</dbReference>
<dbReference type="AlphaFoldDB" id="A0A8C6Z1L8"/>
<protein>
    <submittedName>
        <fullName evidence="1">Uncharacterized protein</fullName>
    </submittedName>
</protein>